<dbReference type="RefSeq" id="WP_070733778.1">
    <property type="nucleotide sequence ID" value="NZ_MDZC01000049.1"/>
</dbReference>
<evidence type="ECO:0000313" key="1">
    <source>
        <dbReference type="EMBL" id="OGX86508.1"/>
    </source>
</evidence>
<name>A0A1G1T6L4_9BACT</name>
<keyword evidence="2" id="KW-1185">Reference proteome</keyword>
<accession>A0A1G1T6L4</accession>
<evidence type="ECO:0000313" key="2">
    <source>
        <dbReference type="Proteomes" id="UP000177791"/>
    </source>
</evidence>
<sequence>MKFSTPVLLLASLLGLTRCNSQLMPVPEDKMPAATQTGANTAGCVVDGLTWVPRHNGQMMNGTPLPAIDALWRKVRGGRHPLELTLTKNIDDRTHVHGETSLKLYVPDITGPGTFAFDQSANRSVLNGPIAYAAFYFNKPSPDQELMTGPGAPGRLVVTRLDTVARIVSGTFEFTPAEVTSGLTGNGTPIPGGKTARITEGRFDCKF</sequence>
<reference evidence="1 2" key="1">
    <citation type="submission" date="2016-08" db="EMBL/GenBank/DDBJ databases">
        <title>Hymenobacter coccineus sp. nov., Hymenobacter lapidarius sp. nov. and Hymenobacter glacialis sp. nov., isolated from Antarctic soil.</title>
        <authorList>
            <person name="Sedlacek I."/>
            <person name="Kralova S."/>
            <person name="Kyrova K."/>
            <person name="Maslanova I."/>
            <person name="Stankova E."/>
            <person name="Vrbovska V."/>
            <person name="Nemec M."/>
            <person name="Bartak M."/>
            <person name="Svec P."/>
            <person name="Busse H.-J."/>
            <person name="Pantucek R."/>
        </authorList>
    </citation>
    <scope>NUCLEOTIDE SEQUENCE [LARGE SCALE GENOMIC DNA]</scope>
    <source>
        <strain evidence="1 2">CCM 8648</strain>
    </source>
</reference>
<dbReference type="OrthoDB" id="949867at2"/>
<comment type="caution">
    <text evidence="1">The sequence shown here is derived from an EMBL/GenBank/DDBJ whole genome shotgun (WGS) entry which is preliminary data.</text>
</comment>
<dbReference type="Proteomes" id="UP000177791">
    <property type="component" value="Unassembled WGS sequence"/>
</dbReference>
<dbReference type="AlphaFoldDB" id="A0A1G1T6L4"/>
<gene>
    <name evidence="1" type="ORF">BEN48_12825</name>
</gene>
<proteinExistence type="predicted"/>
<dbReference type="STRING" id="1908236.BEN48_12825"/>
<protein>
    <submittedName>
        <fullName evidence="1">Uncharacterized protein</fullName>
    </submittedName>
</protein>
<organism evidence="1 2">
    <name type="scientific">Hymenobacter glacialis</name>
    <dbReference type="NCBI Taxonomy" id="1908236"/>
    <lineage>
        <taxon>Bacteria</taxon>
        <taxon>Pseudomonadati</taxon>
        <taxon>Bacteroidota</taxon>
        <taxon>Cytophagia</taxon>
        <taxon>Cytophagales</taxon>
        <taxon>Hymenobacteraceae</taxon>
        <taxon>Hymenobacter</taxon>
    </lineage>
</organism>
<dbReference type="EMBL" id="MDZC01000049">
    <property type="protein sequence ID" value="OGX86508.1"/>
    <property type="molecule type" value="Genomic_DNA"/>
</dbReference>